<dbReference type="EMBL" id="LJIX01000006">
    <property type="protein sequence ID" value="KQL19761.1"/>
    <property type="molecule type" value="Genomic_DNA"/>
</dbReference>
<keyword evidence="3" id="KW-1185">Reference proteome</keyword>
<dbReference type="AlphaFoldDB" id="A0A0Q3QNN0"/>
<protein>
    <recommendedName>
        <fullName evidence="4">HXXEE domain-containing protein</fullName>
    </recommendedName>
</protein>
<feature type="transmembrane region" description="Helical" evidence="1">
    <location>
        <begin position="69"/>
        <end position="87"/>
    </location>
</feature>
<feature type="transmembrane region" description="Helical" evidence="1">
    <location>
        <begin position="99"/>
        <end position="119"/>
    </location>
</feature>
<proteinExistence type="predicted"/>
<organism evidence="2 3">
    <name type="scientific">Cytobacillus solani</name>
    <dbReference type="NCBI Taxonomy" id="1637975"/>
    <lineage>
        <taxon>Bacteria</taxon>
        <taxon>Bacillati</taxon>
        <taxon>Bacillota</taxon>
        <taxon>Bacilli</taxon>
        <taxon>Bacillales</taxon>
        <taxon>Bacillaceae</taxon>
        <taxon>Cytobacillus</taxon>
    </lineage>
</organism>
<evidence type="ECO:0000313" key="3">
    <source>
        <dbReference type="Proteomes" id="UP000050996"/>
    </source>
</evidence>
<name>A0A0Q3QNN0_9BACI</name>
<gene>
    <name evidence="2" type="ORF">AN957_15110</name>
</gene>
<keyword evidence="1" id="KW-1133">Transmembrane helix</keyword>
<reference evidence="2 3" key="1">
    <citation type="submission" date="2015-09" db="EMBL/GenBank/DDBJ databases">
        <title>Genome sequencing project for genomic taxonomy and phylogenomics of Bacillus-like bacteria.</title>
        <authorList>
            <person name="Liu B."/>
            <person name="Wang J."/>
            <person name="Zhu Y."/>
            <person name="Liu G."/>
            <person name="Chen Q."/>
            <person name="Chen Z."/>
            <person name="Lan J."/>
            <person name="Che J."/>
            <person name="Ge C."/>
            <person name="Shi H."/>
            <person name="Pan Z."/>
            <person name="Liu X."/>
        </authorList>
    </citation>
    <scope>NUCLEOTIDE SEQUENCE [LARGE SCALE GENOMIC DNA]</scope>
    <source>
        <strain evidence="2 3">FJAT-18043</strain>
    </source>
</reference>
<evidence type="ECO:0008006" key="4">
    <source>
        <dbReference type="Google" id="ProtNLM"/>
    </source>
</evidence>
<feature type="transmembrane region" description="Helical" evidence="1">
    <location>
        <begin position="131"/>
        <end position="151"/>
    </location>
</feature>
<keyword evidence="1" id="KW-0472">Membrane</keyword>
<evidence type="ECO:0000256" key="1">
    <source>
        <dbReference type="SAM" id="Phobius"/>
    </source>
</evidence>
<dbReference type="Proteomes" id="UP000050996">
    <property type="component" value="Unassembled WGS sequence"/>
</dbReference>
<dbReference type="InterPro" id="IPR025671">
    <property type="entry name" value="HXXEE"/>
</dbReference>
<feature type="transmembrane region" description="Helical" evidence="1">
    <location>
        <begin position="45"/>
        <end position="62"/>
    </location>
</feature>
<accession>A0A0Q3QNN0</accession>
<comment type="caution">
    <text evidence="2">The sequence shown here is derived from an EMBL/GenBank/DDBJ whole genome shotgun (WGS) entry which is preliminary data.</text>
</comment>
<dbReference type="PATRIC" id="fig|1637975.4.peg.2914"/>
<dbReference type="RefSeq" id="WP_053476287.1">
    <property type="nucleotide sequence ID" value="NZ_CP041305.1"/>
</dbReference>
<evidence type="ECO:0000313" key="2">
    <source>
        <dbReference type="EMBL" id="KQL19761.1"/>
    </source>
</evidence>
<keyword evidence="1" id="KW-0812">Transmembrane</keyword>
<sequence>MKSYYAIFFCLAITLHNLEEALWLPQWSQIGFFIQKPVTPNEFHFAVLIITSLAYLITFLYLSFPDANLLKWAFIGFLGSMIFNAIFPHLIATIFLKTYAPGLVTALLLNIPINTVILYKLQTSKHITIKEVLISTIVVGILLIAMIPLLFTLGNNIINY</sequence>
<dbReference type="Pfam" id="PF13787">
    <property type="entry name" value="HXXEE"/>
    <property type="match status" value="1"/>
</dbReference>